<sequence>MDTSMICNSFKFSYANASYKRGYDFHVLGGFYSKDALGIASKPLLDKFP</sequence>
<keyword evidence="2" id="KW-1185">Reference proteome</keyword>
<reference evidence="1" key="1">
    <citation type="submission" date="2021-07" db="EMBL/GenBank/DDBJ databases">
        <authorList>
            <person name="Branca A.L. A."/>
        </authorList>
    </citation>
    <scope>NUCLEOTIDE SEQUENCE</scope>
</reference>
<dbReference type="AlphaFoldDB" id="A0A9W4IBH4"/>
<proteinExistence type="predicted"/>
<dbReference type="EMBL" id="CAJVPG010000042">
    <property type="protein sequence ID" value="CAG8270403.1"/>
    <property type="molecule type" value="Genomic_DNA"/>
</dbReference>
<accession>A0A9W4IBH4</accession>
<comment type="caution">
    <text evidence="1">The sequence shown here is derived from an EMBL/GenBank/DDBJ whole genome shotgun (WGS) entry which is preliminary data.</text>
</comment>
<evidence type="ECO:0000313" key="1">
    <source>
        <dbReference type="EMBL" id="CAG8270403.1"/>
    </source>
</evidence>
<evidence type="ECO:0000313" key="2">
    <source>
        <dbReference type="Proteomes" id="UP001152649"/>
    </source>
</evidence>
<dbReference type="Proteomes" id="UP001152649">
    <property type="component" value="Unassembled WGS sequence"/>
</dbReference>
<protein>
    <submittedName>
        <fullName evidence="1">Uncharacterized protein</fullName>
    </submittedName>
</protein>
<organism evidence="1 2">
    <name type="scientific">Penicillium salamii</name>
    <dbReference type="NCBI Taxonomy" id="1612424"/>
    <lineage>
        <taxon>Eukaryota</taxon>
        <taxon>Fungi</taxon>
        <taxon>Dikarya</taxon>
        <taxon>Ascomycota</taxon>
        <taxon>Pezizomycotina</taxon>
        <taxon>Eurotiomycetes</taxon>
        <taxon>Eurotiomycetidae</taxon>
        <taxon>Eurotiales</taxon>
        <taxon>Aspergillaceae</taxon>
        <taxon>Penicillium</taxon>
    </lineage>
</organism>
<gene>
    <name evidence="1" type="ORF">PSALAMII_LOCUS1170</name>
</gene>
<name>A0A9W4IBH4_9EURO</name>